<name>A0ABP0G0F3_CLALP</name>
<evidence type="ECO:0000313" key="1">
    <source>
        <dbReference type="EMBL" id="CAK8684149.1"/>
    </source>
</evidence>
<evidence type="ECO:0000313" key="2">
    <source>
        <dbReference type="Proteomes" id="UP001642483"/>
    </source>
</evidence>
<proteinExistence type="predicted"/>
<gene>
    <name evidence="1" type="ORF">CVLEPA_LOCUS15146</name>
</gene>
<protein>
    <submittedName>
        <fullName evidence="1">Uncharacterized protein</fullName>
    </submittedName>
</protein>
<dbReference type="EMBL" id="CAWYQH010000097">
    <property type="protein sequence ID" value="CAK8684149.1"/>
    <property type="molecule type" value="Genomic_DNA"/>
</dbReference>
<organism evidence="1 2">
    <name type="scientific">Clavelina lepadiformis</name>
    <name type="common">Light-bulb sea squirt</name>
    <name type="synonym">Ascidia lepadiformis</name>
    <dbReference type="NCBI Taxonomy" id="159417"/>
    <lineage>
        <taxon>Eukaryota</taxon>
        <taxon>Metazoa</taxon>
        <taxon>Chordata</taxon>
        <taxon>Tunicata</taxon>
        <taxon>Ascidiacea</taxon>
        <taxon>Aplousobranchia</taxon>
        <taxon>Clavelinidae</taxon>
        <taxon>Clavelina</taxon>
    </lineage>
</organism>
<accession>A0ABP0G0F3</accession>
<keyword evidence="2" id="KW-1185">Reference proteome</keyword>
<reference evidence="1 2" key="1">
    <citation type="submission" date="2024-02" db="EMBL/GenBank/DDBJ databases">
        <authorList>
            <person name="Daric V."/>
            <person name="Darras S."/>
        </authorList>
    </citation>
    <scope>NUCLEOTIDE SEQUENCE [LARGE SCALE GENOMIC DNA]</scope>
</reference>
<sequence length="325" mass="36248">MDEFINKTLSDNDNPFSEMSYSECTVQSLLPTAIQAAKESSDTDGEMRSSFCDCSFIKIINGHLEKTPCVNIPNGQCQRLHRFSATPSSHSSDFKRKRTSEDFSFCSASYVECPGHENVTTDIEDSTTCEILDDVTLPVLQPDKHSNDPKKRKFCSEESLLNVKQPPLQLKRRASWSSQNPSILKHGLDKSIKSSHGSSILDGLNLSVFDEPFDETLKSSHKATFDSKGKDCNRLINKTRVSLHKSFFTDTHLGNGCINAKEWKPCSVIKGISKVTSPLSSSTPKRTNNHKVTDLTNKSFSLSSPKTISEEHLWLSADLFNNCDE</sequence>
<comment type="caution">
    <text evidence="1">The sequence shown here is derived from an EMBL/GenBank/DDBJ whole genome shotgun (WGS) entry which is preliminary data.</text>
</comment>
<dbReference type="Proteomes" id="UP001642483">
    <property type="component" value="Unassembled WGS sequence"/>
</dbReference>